<dbReference type="GO" id="GO:0000444">
    <property type="term" value="C:MIS12/MIND type complex"/>
    <property type="evidence" value="ECO:0007669"/>
    <property type="project" value="TreeGrafter"/>
</dbReference>
<organism evidence="10 11">
    <name type="scientific">Dioscorea zingiberensis</name>
    <dbReference type="NCBI Taxonomy" id="325984"/>
    <lineage>
        <taxon>Eukaryota</taxon>
        <taxon>Viridiplantae</taxon>
        <taxon>Streptophyta</taxon>
        <taxon>Embryophyta</taxon>
        <taxon>Tracheophyta</taxon>
        <taxon>Spermatophyta</taxon>
        <taxon>Magnoliopsida</taxon>
        <taxon>Liliopsida</taxon>
        <taxon>Dioscoreales</taxon>
        <taxon>Dioscoreaceae</taxon>
        <taxon>Dioscorea</taxon>
    </lineage>
</organism>
<dbReference type="GO" id="GO:0005634">
    <property type="term" value="C:nucleus"/>
    <property type="evidence" value="ECO:0007669"/>
    <property type="project" value="InterPro"/>
</dbReference>
<keyword evidence="5" id="KW-0498">Mitosis</keyword>
<comment type="similarity">
    <text evidence="2">Belongs to the mis12 family.</text>
</comment>
<dbReference type="InterPro" id="IPR008685">
    <property type="entry name" value="Centromere_Mis12"/>
</dbReference>
<accession>A0A9D5C6B1</accession>
<reference evidence="10" key="1">
    <citation type="submission" date="2021-03" db="EMBL/GenBank/DDBJ databases">
        <authorList>
            <person name="Li Z."/>
            <person name="Yang C."/>
        </authorList>
    </citation>
    <scope>NUCLEOTIDE SEQUENCE</scope>
    <source>
        <strain evidence="10">Dzin_1.0</strain>
        <tissue evidence="10">Leaf</tissue>
    </source>
</reference>
<evidence type="ECO:0000256" key="5">
    <source>
        <dbReference type="ARBA" id="ARBA00022776"/>
    </source>
</evidence>
<reference evidence="10" key="2">
    <citation type="journal article" date="2022" name="Hortic Res">
        <title>The genome of Dioscorea zingiberensis sheds light on the biosynthesis, origin and evolution of the medicinally important diosgenin saponins.</title>
        <authorList>
            <person name="Li Y."/>
            <person name="Tan C."/>
            <person name="Li Z."/>
            <person name="Guo J."/>
            <person name="Li S."/>
            <person name="Chen X."/>
            <person name="Wang C."/>
            <person name="Dai X."/>
            <person name="Yang H."/>
            <person name="Song W."/>
            <person name="Hou L."/>
            <person name="Xu J."/>
            <person name="Tong Z."/>
            <person name="Xu A."/>
            <person name="Yuan X."/>
            <person name="Wang W."/>
            <person name="Yang Q."/>
            <person name="Chen L."/>
            <person name="Sun Z."/>
            <person name="Wang K."/>
            <person name="Pan B."/>
            <person name="Chen J."/>
            <person name="Bao Y."/>
            <person name="Liu F."/>
            <person name="Qi X."/>
            <person name="Gang D.R."/>
            <person name="Wen J."/>
            <person name="Li J."/>
        </authorList>
    </citation>
    <scope>NUCLEOTIDE SEQUENCE</scope>
    <source>
        <strain evidence="10">Dzin_1.0</strain>
    </source>
</reference>
<proteinExistence type="inferred from homology"/>
<keyword evidence="4" id="KW-0132">Cell division</keyword>
<keyword evidence="8" id="KW-0131">Cell cycle</keyword>
<dbReference type="PANTHER" id="PTHR14527:SF2">
    <property type="entry name" value="PROTEIN MIS12 HOMOLOG"/>
    <property type="match status" value="1"/>
</dbReference>
<keyword evidence="11" id="KW-1185">Reference proteome</keyword>
<evidence type="ECO:0000256" key="1">
    <source>
        <dbReference type="ARBA" id="ARBA00004629"/>
    </source>
</evidence>
<gene>
    <name evidence="10" type="ORF">J5N97_024364</name>
</gene>
<evidence type="ECO:0000256" key="3">
    <source>
        <dbReference type="ARBA" id="ARBA00022454"/>
    </source>
</evidence>
<dbReference type="Proteomes" id="UP001085076">
    <property type="component" value="Miscellaneous, Linkage group lg07"/>
</dbReference>
<dbReference type="GO" id="GO:0000070">
    <property type="term" value="P:mitotic sister chromatid segregation"/>
    <property type="evidence" value="ECO:0007669"/>
    <property type="project" value="TreeGrafter"/>
</dbReference>
<evidence type="ECO:0000256" key="8">
    <source>
        <dbReference type="ARBA" id="ARBA00023306"/>
    </source>
</evidence>
<comment type="caution">
    <text evidence="10">The sequence shown here is derived from an EMBL/GenBank/DDBJ whole genome shotgun (WGS) entry which is preliminary data.</text>
</comment>
<keyword evidence="6" id="KW-0995">Kinetochore</keyword>
<dbReference type="PANTHER" id="PTHR14527">
    <property type="entry name" value="PROTEIN MIS12 HOMOLOG"/>
    <property type="match status" value="1"/>
</dbReference>
<name>A0A9D5C6B1_9LILI</name>
<keyword evidence="3" id="KW-0158">Chromosome</keyword>
<evidence type="ECO:0000313" key="11">
    <source>
        <dbReference type="Proteomes" id="UP001085076"/>
    </source>
</evidence>
<evidence type="ECO:0000256" key="6">
    <source>
        <dbReference type="ARBA" id="ARBA00022838"/>
    </source>
</evidence>
<evidence type="ECO:0000256" key="4">
    <source>
        <dbReference type="ARBA" id="ARBA00022618"/>
    </source>
</evidence>
<protein>
    <submittedName>
        <fullName evidence="10">Uncharacterized protein</fullName>
    </submittedName>
</protein>
<keyword evidence="9" id="KW-0137">Centromere</keyword>
<keyword evidence="7" id="KW-0175">Coiled coil</keyword>
<evidence type="ECO:0000256" key="9">
    <source>
        <dbReference type="ARBA" id="ARBA00023328"/>
    </source>
</evidence>
<evidence type="ECO:0000256" key="7">
    <source>
        <dbReference type="ARBA" id="ARBA00023054"/>
    </source>
</evidence>
<dbReference type="AlphaFoldDB" id="A0A9D5C6B1"/>
<dbReference type="EMBL" id="JAGGNH010000007">
    <property type="protein sequence ID" value="KAJ0967447.1"/>
    <property type="molecule type" value="Genomic_DNA"/>
</dbReference>
<dbReference type="GO" id="GO:0051382">
    <property type="term" value="P:kinetochore assembly"/>
    <property type="evidence" value="ECO:0007669"/>
    <property type="project" value="TreeGrafter"/>
</dbReference>
<sequence length="216" mass="25042">MSSLTWCSSKRYIFSVMQPQPLNLELYVKYRWALTLSSVEKIIFTCRGRGGGRYDCTLGMEDSFEGVSYLLNMTQEVLDKRMNIWEKYCLRHCFAVPEGFVLQNTKDLSVNNLSLQEGDSEAELDSHLNYLREKLTAVRRASSKLHREIQALEKQTSLHNSYDASIAEALQLYEQNCAHEMFQVLVKALPCSHDNLETFVLFEEFKSDSMLLMVFY</sequence>
<dbReference type="Pfam" id="PF05859">
    <property type="entry name" value="Mis12"/>
    <property type="match status" value="1"/>
</dbReference>
<evidence type="ECO:0000256" key="2">
    <source>
        <dbReference type="ARBA" id="ARBA00008643"/>
    </source>
</evidence>
<dbReference type="GO" id="GO:0051301">
    <property type="term" value="P:cell division"/>
    <property type="evidence" value="ECO:0007669"/>
    <property type="project" value="UniProtKB-KW"/>
</dbReference>
<evidence type="ECO:0000313" key="10">
    <source>
        <dbReference type="EMBL" id="KAJ0967447.1"/>
    </source>
</evidence>
<comment type="subcellular location">
    <subcellularLocation>
        <location evidence="1">Chromosome</location>
        <location evidence="1">Centromere</location>
        <location evidence="1">Kinetochore</location>
    </subcellularLocation>
</comment>
<dbReference type="OrthoDB" id="1884855at2759"/>